<protein>
    <submittedName>
        <fullName evidence="1">Uncharacterized protein</fullName>
    </submittedName>
</protein>
<evidence type="ECO:0000313" key="2">
    <source>
        <dbReference type="Proteomes" id="UP000562395"/>
    </source>
</evidence>
<dbReference type="AlphaFoldDB" id="A0A7W5ZRS7"/>
<dbReference type="Proteomes" id="UP000562395">
    <property type="component" value="Unassembled WGS sequence"/>
</dbReference>
<sequence length="56" mass="5902">MSARLKAVDLARRLASEHGVSVEQGKQMIMQSLGGVPIGRPSHPSEAEGLVSFTAI</sequence>
<reference evidence="1 2" key="1">
    <citation type="submission" date="2020-08" db="EMBL/GenBank/DDBJ databases">
        <title>Genomic Encyclopedia of Type Strains, Phase IV (KMG-IV): sequencing the most valuable type-strain genomes for metagenomic binning, comparative biology and taxonomic classification.</title>
        <authorList>
            <person name="Goeker M."/>
        </authorList>
    </citation>
    <scope>NUCLEOTIDE SEQUENCE [LARGE SCALE GENOMIC DNA]</scope>
    <source>
        <strain evidence="1 2">DSM 14552</strain>
    </source>
</reference>
<dbReference type="EMBL" id="JACICY010000001">
    <property type="protein sequence ID" value="MBB3858805.1"/>
    <property type="molecule type" value="Genomic_DNA"/>
</dbReference>
<proteinExistence type="predicted"/>
<evidence type="ECO:0000313" key="1">
    <source>
        <dbReference type="EMBL" id="MBB3858805.1"/>
    </source>
</evidence>
<comment type="caution">
    <text evidence="1">The sequence shown here is derived from an EMBL/GenBank/DDBJ whole genome shotgun (WGS) entry which is preliminary data.</text>
</comment>
<accession>A0A7W5ZRS7</accession>
<keyword evidence="2" id="KW-1185">Reference proteome</keyword>
<organism evidence="1 2">
    <name type="scientific">Novosphingobium hassiacum</name>
    <dbReference type="NCBI Taxonomy" id="173676"/>
    <lineage>
        <taxon>Bacteria</taxon>
        <taxon>Pseudomonadati</taxon>
        <taxon>Pseudomonadota</taxon>
        <taxon>Alphaproteobacteria</taxon>
        <taxon>Sphingomonadales</taxon>
        <taxon>Sphingomonadaceae</taxon>
        <taxon>Novosphingobium</taxon>
    </lineage>
</organism>
<name>A0A7W5ZRS7_9SPHN</name>
<dbReference type="RefSeq" id="WP_183611022.1">
    <property type="nucleotide sequence ID" value="NZ_JACICY010000001.1"/>
</dbReference>
<gene>
    <name evidence="1" type="ORF">GGQ88_000045</name>
</gene>